<evidence type="ECO:0000256" key="2">
    <source>
        <dbReference type="ARBA" id="ARBA00022448"/>
    </source>
</evidence>
<dbReference type="RefSeq" id="WP_122919187.1">
    <property type="nucleotide sequence ID" value="NZ_RHHQ01000012.1"/>
</dbReference>
<evidence type="ECO:0000256" key="1">
    <source>
        <dbReference type="ARBA" id="ARBA00004651"/>
    </source>
</evidence>
<dbReference type="InterPro" id="IPR052031">
    <property type="entry name" value="Membrane_Transporter-Flippase"/>
</dbReference>
<feature type="transmembrane region" description="Helical" evidence="7">
    <location>
        <begin position="64"/>
        <end position="83"/>
    </location>
</feature>
<dbReference type="OrthoDB" id="9776324at2"/>
<feature type="transmembrane region" description="Helical" evidence="7">
    <location>
        <begin position="103"/>
        <end position="122"/>
    </location>
</feature>
<evidence type="ECO:0000256" key="3">
    <source>
        <dbReference type="ARBA" id="ARBA00022475"/>
    </source>
</evidence>
<feature type="transmembrane region" description="Helical" evidence="7">
    <location>
        <begin position="254"/>
        <end position="275"/>
    </location>
</feature>
<feature type="transmembrane region" description="Helical" evidence="7">
    <location>
        <begin position="398"/>
        <end position="415"/>
    </location>
</feature>
<feature type="transmembrane region" description="Helical" evidence="7">
    <location>
        <begin position="21"/>
        <end position="44"/>
    </location>
</feature>
<feature type="transmembrane region" description="Helical" evidence="7">
    <location>
        <begin position="134"/>
        <end position="158"/>
    </location>
</feature>
<evidence type="ECO:0000256" key="6">
    <source>
        <dbReference type="ARBA" id="ARBA00023136"/>
    </source>
</evidence>
<dbReference type="GO" id="GO:0042910">
    <property type="term" value="F:xenobiotic transmembrane transporter activity"/>
    <property type="evidence" value="ECO:0007669"/>
    <property type="project" value="InterPro"/>
</dbReference>
<dbReference type="PANTHER" id="PTHR43549:SF3">
    <property type="entry name" value="MULTIDRUG RESISTANCE PROTEIN YPNP-RELATED"/>
    <property type="match status" value="1"/>
</dbReference>
<dbReference type="EMBL" id="RHHQ01000012">
    <property type="protein sequence ID" value="RNB87491.1"/>
    <property type="molecule type" value="Genomic_DNA"/>
</dbReference>
<dbReference type="Pfam" id="PF01554">
    <property type="entry name" value="MatE"/>
    <property type="match status" value="2"/>
</dbReference>
<feature type="transmembrane region" description="Helical" evidence="7">
    <location>
        <begin position="170"/>
        <end position="193"/>
    </location>
</feature>
<keyword evidence="3" id="KW-1003">Cell membrane</keyword>
<comment type="caution">
    <text evidence="8">The sequence shown here is derived from an EMBL/GenBank/DDBJ whole genome shotgun (WGS) entry which is preliminary data.</text>
</comment>
<feature type="transmembrane region" description="Helical" evidence="7">
    <location>
        <begin position="295"/>
        <end position="315"/>
    </location>
</feature>
<protein>
    <submittedName>
        <fullName evidence="8">MATE family efflux transporter</fullName>
    </submittedName>
</protein>
<feature type="transmembrane region" description="Helical" evidence="7">
    <location>
        <begin position="373"/>
        <end position="391"/>
    </location>
</feature>
<organism evidence="8 9">
    <name type="scientific">Brevibacillus fluminis</name>
    <dbReference type="NCBI Taxonomy" id="511487"/>
    <lineage>
        <taxon>Bacteria</taxon>
        <taxon>Bacillati</taxon>
        <taxon>Bacillota</taxon>
        <taxon>Bacilli</taxon>
        <taxon>Bacillales</taxon>
        <taxon>Paenibacillaceae</taxon>
        <taxon>Brevibacillus</taxon>
    </lineage>
</organism>
<dbReference type="GO" id="GO:0005886">
    <property type="term" value="C:plasma membrane"/>
    <property type="evidence" value="ECO:0007669"/>
    <property type="project" value="UniProtKB-SubCell"/>
</dbReference>
<reference evidence="8 9" key="1">
    <citation type="submission" date="2018-10" db="EMBL/GenBank/DDBJ databases">
        <title>Phylogenomics of Brevibacillus.</title>
        <authorList>
            <person name="Dunlap C."/>
        </authorList>
    </citation>
    <scope>NUCLEOTIDE SEQUENCE [LARGE SCALE GENOMIC DNA]</scope>
    <source>
        <strain evidence="8 9">JCM 15716</strain>
    </source>
</reference>
<feature type="transmembrane region" description="Helical" evidence="7">
    <location>
        <begin position="205"/>
        <end position="224"/>
    </location>
</feature>
<dbReference type="GO" id="GO:0015297">
    <property type="term" value="F:antiporter activity"/>
    <property type="evidence" value="ECO:0007669"/>
    <property type="project" value="InterPro"/>
</dbReference>
<comment type="subcellular location">
    <subcellularLocation>
        <location evidence="1">Cell membrane</location>
        <topology evidence="1">Multi-pass membrane protein</topology>
    </subcellularLocation>
</comment>
<dbReference type="Proteomes" id="UP000271031">
    <property type="component" value="Unassembled WGS sequence"/>
</dbReference>
<feature type="transmembrane region" description="Helical" evidence="7">
    <location>
        <begin position="327"/>
        <end position="348"/>
    </location>
</feature>
<feature type="transmembrane region" description="Helical" evidence="7">
    <location>
        <begin position="427"/>
        <end position="449"/>
    </location>
</feature>
<keyword evidence="2" id="KW-0813">Transport</keyword>
<keyword evidence="5 7" id="KW-1133">Transmembrane helix</keyword>
<dbReference type="PANTHER" id="PTHR43549">
    <property type="entry name" value="MULTIDRUG RESISTANCE PROTEIN YPNP-RELATED"/>
    <property type="match status" value="1"/>
</dbReference>
<sequence>MAEAASKGKVRLTEGPIGKTLFFFALPVLFGNVLQSLNGSINSIWVGKFLGETALAATSNANNIMFFLLSSIFGIGMATTILVGQNIGANNMGEAKRVVGTSAVFFCSLSILIGLIGFLFSADILQWMNTPPDAIPLAIAYTRIIFAGVPFLFVYNFIMMILRGSGDSKTPFYFLLISVVLDIVLNPLLIFGIGPFPEMGISGSAFSTLIAQFISLILLVVYLFKTNYFLLLRKGEYHLLRFDREIIAALIKKGLPMGFQMIVVSSSGLALINLVNTFGSDATAAYGAATQLSNYIQMPAMAIGAAVSSMAAQNIGAGKWDRVTRTAMTGILFNFVMSGILAALIYVFNREALSLFLPTEGDAIAIGMHINRLTLWAFVLFGINFVLAGVIRSTGAVMVPLLVTFIALWVIRIPMSYYLANVYGLDAVWWSFPVSFTIAVILTVLYYMFGNWKKAKMMS</sequence>
<evidence type="ECO:0000256" key="5">
    <source>
        <dbReference type="ARBA" id="ARBA00022989"/>
    </source>
</evidence>
<keyword evidence="6 7" id="KW-0472">Membrane</keyword>
<dbReference type="PIRSF" id="PIRSF006603">
    <property type="entry name" value="DinF"/>
    <property type="match status" value="1"/>
</dbReference>
<dbReference type="AlphaFoldDB" id="A0A3M8DJ64"/>
<evidence type="ECO:0000313" key="9">
    <source>
        <dbReference type="Proteomes" id="UP000271031"/>
    </source>
</evidence>
<dbReference type="CDD" id="cd13138">
    <property type="entry name" value="MATE_yoeA_like"/>
    <property type="match status" value="1"/>
</dbReference>
<dbReference type="InterPro" id="IPR048279">
    <property type="entry name" value="MdtK-like"/>
</dbReference>
<proteinExistence type="predicted"/>
<evidence type="ECO:0000313" key="8">
    <source>
        <dbReference type="EMBL" id="RNB87491.1"/>
    </source>
</evidence>
<keyword evidence="9" id="KW-1185">Reference proteome</keyword>
<name>A0A3M8DJ64_9BACL</name>
<evidence type="ECO:0000256" key="4">
    <source>
        <dbReference type="ARBA" id="ARBA00022692"/>
    </source>
</evidence>
<dbReference type="InterPro" id="IPR002528">
    <property type="entry name" value="MATE_fam"/>
</dbReference>
<accession>A0A3M8DJ64</accession>
<gene>
    <name evidence="8" type="ORF">EDM56_15145</name>
</gene>
<evidence type="ECO:0000256" key="7">
    <source>
        <dbReference type="SAM" id="Phobius"/>
    </source>
</evidence>
<keyword evidence="4 7" id="KW-0812">Transmembrane</keyword>
<dbReference type="NCBIfam" id="TIGR00797">
    <property type="entry name" value="matE"/>
    <property type="match status" value="1"/>
</dbReference>